<protein>
    <submittedName>
        <fullName evidence="2">Uncharacterized protein</fullName>
    </submittedName>
</protein>
<comment type="caution">
    <text evidence="2">The sequence shown here is derived from an EMBL/GenBank/DDBJ whole genome shotgun (WGS) entry which is preliminary data.</text>
</comment>
<keyword evidence="3" id="KW-1185">Reference proteome</keyword>
<dbReference type="Proteomes" id="UP001419268">
    <property type="component" value="Unassembled WGS sequence"/>
</dbReference>
<organism evidence="2 3">
    <name type="scientific">Stephania cephalantha</name>
    <dbReference type="NCBI Taxonomy" id="152367"/>
    <lineage>
        <taxon>Eukaryota</taxon>
        <taxon>Viridiplantae</taxon>
        <taxon>Streptophyta</taxon>
        <taxon>Embryophyta</taxon>
        <taxon>Tracheophyta</taxon>
        <taxon>Spermatophyta</taxon>
        <taxon>Magnoliopsida</taxon>
        <taxon>Ranunculales</taxon>
        <taxon>Menispermaceae</taxon>
        <taxon>Menispermoideae</taxon>
        <taxon>Cissampelideae</taxon>
        <taxon>Stephania</taxon>
    </lineage>
</organism>
<name>A0AAP0PVG7_9MAGN</name>
<dbReference type="EMBL" id="JBBNAG010000002">
    <property type="protein sequence ID" value="KAK9157972.1"/>
    <property type="molecule type" value="Genomic_DNA"/>
</dbReference>
<evidence type="ECO:0000256" key="1">
    <source>
        <dbReference type="SAM" id="MobiDB-lite"/>
    </source>
</evidence>
<feature type="region of interest" description="Disordered" evidence="1">
    <location>
        <begin position="79"/>
        <end position="101"/>
    </location>
</feature>
<accession>A0AAP0PVG7</accession>
<gene>
    <name evidence="2" type="ORF">Scep_004546</name>
</gene>
<proteinExistence type="predicted"/>
<evidence type="ECO:0000313" key="2">
    <source>
        <dbReference type="EMBL" id="KAK9157972.1"/>
    </source>
</evidence>
<evidence type="ECO:0000313" key="3">
    <source>
        <dbReference type="Proteomes" id="UP001419268"/>
    </source>
</evidence>
<dbReference type="AlphaFoldDB" id="A0AAP0PVG7"/>
<reference evidence="2 3" key="1">
    <citation type="submission" date="2024-01" db="EMBL/GenBank/DDBJ databases">
        <title>Genome assemblies of Stephania.</title>
        <authorList>
            <person name="Yang L."/>
        </authorList>
    </citation>
    <scope>NUCLEOTIDE SEQUENCE [LARGE SCALE GENOMIC DNA]</scope>
    <source>
        <strain evidence="2">JXDWG</strain>
        <tissue evidence="2">Leaf</tissue>
    </source>
</reference>
<sequence length="129" mass="13298">MKVISFDVAASIVVVGIADEGDSSLAASVAKTKGAPQGMSPLASEKRKKVALGQLPLPPKVTSLFAAIRKGLALHVDRAKGSTAPSRHWAPSGTVAEGRKGRESKALFLPRLQGEAVVIHPTPPGASFP</sequence>